<dbReference type="RefSeq" id="WP_091402763.1">
    <property type="nucleotide sequence ID" value="NZ_FMYV01000002.1"/>
</dbReference>
<sequence>MPELKINVYGVELMKKDKMYFFQPNGPEDEYNINDLVLVNSDLGLEVGKIIAPLKERNFDDLDDEPTPIIRKLTEEDKEIHENILKDANEVKKFTQEKSEELNLQMRVLKAKYTFDKSKLIIFFGADSRVDFRELVKILAKKYKVRIELRQVGIRDEVKMKGSLGLCGQVACCARFLREFSSIKMELAKTQQMMINTAKISGRCGKLLCCLKYENEFYEEVLRNVPNENSTIEYDNKPAKVITVNVFLKEVTLQIIEENQPILIKVPFQYFNNLDEKIVKE</sequence>
<dbReference type="InterPro" id="IPR047767">
    <property type="entry name" value="PSP1-like"/>
</dbReference>
<keyword evidence="1" id="KW-0175">Coiled coil</keyword>
<keyword evidence="4" id="KW-1185">Reference proteome</keyword>
<feature type="coiled-coil region" evidence="1">
    <location>
        <begin position="85"/>
        <end position="112"/>
    </location>
</feature>
<dbReference type="PANTHER" id="PTHR43830:SF3">
    <property type="entry name" value="PROTEIN PSP1"/>
    <property type="match status" value="1"/>
</dbReference>
<reference evidence="3 4" key="1">
    <citation type="submission" date="2016-10" db="EMBL/GenBank/DDBJ databases">
        <authorList>
            <person name="de Groot N.N."/>
        </authorList>
    </citation>
    <scope>NUCLEOTIDE SEQUENCE [LARGE SCALE GENOMIC DNA]</scope>
    <source>
        <strain evidence="3 4">WG14</strain>
    </source>
</reference>
<dbReference type="Proteomes" id="UP000199322">
    <property type="component" value="Unassembled WGS sequence"/>
</dbReference>
<dbReference type="Pfam" id="PF04468">
    <property type="entry name" value="PSP1"/>
    <property type="match status" value="1"/>
</dbReference>
<dbReference type="EMBL" id="FMYV01000002">
    <property type="protein sequence ID" value="SDC22842.1"/>
    <property type="molecule type" value="Genomic_DNA"/>
</dbReference>
<dbReference type="GO" id="GO:0005737">
    <property type="term" value="C:cytoplasm"/>
    <property type="evidence" value="ECO:0007669"/>
    <property type="project" value="TreeGrafter"/>
</dbReference>
<accession>A0A1G6JVR9</accession>
<gene>
    <name evidence="3" type="ORF">SAMN04488588_0651</name>
</gene>
<name>A0A1G6JVR9_9BACT</name>
<dbReference type="PANTHER" id="PTHR43830">
    <property type="entry name" value="PROTEIN PSP1"/>
    <property type="match status" value="1"/>
</dbReference>
<protein>
    <submittedName>
        <fullName evidence="3">Cell fate regulator YaaT, PSP1 superfamily (Controls sporulation, competence, biofilm development)</fullName>
    </submittedName>
</protein>
<evidence type="ECO:0000313" key="4">
    <source>
        <dbReference type="Proteomes" id="UP000199322"/>
    </source>
</evidence>
<dbReference type="STRING" id="28234.SAMN04488588_0651"/>
<dbReference type="NCBIfam" id="NF041131">
    <property type="entry name" value="RicT_YaaT_fam"/>
    <property type="match status" value="1"/>
</dbReference>
<dbReference type="AlphaFoldDB" id="A0A1G6JVR9"/>
<dbReference type="InterPro" id="IPR007557">
    <property type="entry name" value="PSP1_C"/>
</dbReference>
<evidence type="ECO:0000313" key="3">
    <source>
        <dbReference type="EMBL" id="SDC22842.1"/>
    </source>
</evidence>
<evidence type="ECO:0000259" key="2">
    <source>
        <dbReference type="PROSITE" id="PS51411"/>
    </source>
</evidence>
<organism evidence="3 4">
    <name type="scientific">Geotoga petraea</name>
    <dbReference type="NCBI Taxonomy" id="28234"/>
    <lineage>
        <taxon>Bacteria</taxon>
        <taxon>Thermotogati</taxon>
        <taxon>Thermotogota</taxon>
        <taxon>Thermotogae</taxon>
        <taxon>Petrotogales</taxon>
        <taxon>Petrotogaceae</taxon>
        <taxon>Geotoga</taxon>
    </lineage>
</organism>
<evidence type="ECO:0000256" key="1">
    <source>
        <dbReference type="SAM" id="Coils"/>
    </source>
</evidence>
<dbReference type="PROSITE" id="PS51411">
    <property type="entry name" value="PSP1_C"/>
    <property type="match status" value="1"/>
</dbReference>
<feature type="domain" description="PSP1 C-terminal" evidence="2">
    <location>
        <begin position="67"/>
        <end position="152"/>
    </location>
</feature>
<proteinExistence type="predicted"/>